<dbReference type="SUPFAM" id="SSF55729">
    <property type="entry name" value="Acyl-CoA N-acyltransferases (Nat)"/>
    <property type="match status" value="1"/>
</dbReference>
<organism evidence="4 5">
    <name type="scientific">Roseinatronobacter thiooxidans</name>
    <dbReference type="NCBI Taxonomy" id="121821"/>
    <lineage>
        <taxon>Bacteria</taxon>
        <taxon>Pseudomonadati</taxon>
        <taxon>Pseudomonadota</taxon>
        <taxon>Alphaproteobacteria</taxon>
        <taxon>Rhodobacterales</taxon>
        <taxon>Paracoccaceae</taxon>
        <taxon>Roseinatronobacter</taxon>
    </lineage>
</organism>
<sequence length="168" mass="17737">MPPVSLRDATPDDAEAIAAIWNPIIRDTVITFNPVQRSISEIEAMITARQADGHAFLIAQDAAQVLGFASYAQFRGGAGYARCMEHTINLAPAARGKGAGRALLLALEGHAAAAGHHVMVAAVTGANAASVGFHAKMGYLTVGTMPQVGWKFGQFHDLVLMQKFLGVR</sequence>
<dbReference type="InterPro" id="IPR000182">
    <property type="entry name" value="GNAT_dom"/>
</dbReference>
<dbReference type="EMBL" id="QKZQ01000001">
    <property type="protein sequence ID" value="PZX47922.1"/>
    <property type="molecule type" value="Genomic_DNA"/>
</dbReference>
<dbReference type="PANTHER" id="PTHR43072:SF23">
    <property type="entry name" value="UPF0039 PROTEIN C11D3.02C"/>
    <property type="match status" value="1"/>
</dbReference>
<accession>A0A2W7SBF8</accession>
<feature type="domain" description="N-acetyltransferase" evidence="3">
    <location>
        <begin position="4"/>
        <end position="166"/>
    </location>
</feature>
<dbReference type="AlphaFoldDB" id="A0A2W7SBF8"/>
<reference evidence="4 5" key="1">
    <citation type="submission" date="2018-06" db="EMBL/GenBank/DDBJ databases">
        <title>Genomic Encyclopedia of Archaeal and Bacterial Type Strains, Phase II (KMG-II): from individual species to whole genera.</title>
        <authorList>
            <person name="Goeker M."/>
        </authorList>
    </citation>
    <scope>NUCLEOTIDE SEQUENCE [LARGE SCALE GENOMIC DNA]</scope>
    <source>
        <strain evidence="4 5">DSM 13087</strain>
    </source>
</reference>
<dbReference type="PANTHER" id="PTHR43072">
    <property type="entry name" value="N-ACETYLTRANSFERASE"/>
    <property type="match status" value="1"/>
</dbReference>
<evidence type="ECO:0000313" key="4">
    <source>
        <dbReference type="EMBL" id="PZX47922.1"/>
    </source>
</evidence>
<dbReference type="STRING" id="121821.GCA_001870675_02141"/>
<dbReference type="CDD" id="cd04301">
    <property type="entry name" value="NAT_SF"/>
    <property type="match status" value="1"/>
</dbReference>
<evidence type="ECO:0000256" key="2">
    <source>
        <dbReference type="ARBA" id="ARBA00023315"/>
    </source>
</evidence>
<dbReference type="Gene3D" id="3.40.630.30">
    <property type="match status" value="1"/>
</dbReference>
<evidence type="ECO:0000256" key="1">
    <source>
        <dbReference type="ARBA" id="ARBA00022679"/>
    </source>
</evidence>
<proteinExistence type="predicted"/>
<protein>
    <submittedName>
        <fullName evidence="4">Phosphinothricin acetyltransferase</fullName>
    </submittedName>
</protein>
<evidence type="ECO:0000259" key="3">
    <source>
        <dbReference type="PROSITE" id="PS51186"/>
    </source>
</evidence>
<dbReference type="RefSeq" id="WP_071469123.1">
    <property type="nucleotide sequence ID" value="NZ_MEHT01000009.1"/>
</dbReference>
<evidence type="ECO:0000313" key="5">
    <source>
        <dbReference type="Proteomes" id="UP000249364"/>
    </source>
</evidence>
<name>A0A2W7SBF8_9RHOB</name>
<dbReference type="PROSITE" id="PS51186">
    <property type="entry name" value="GNAT"/>
    <property type="match status" value="1"/>
</dbReference>
<dbReference type="Pfam" id="PF00583">
    <property type="entry name" value="Acetyltransf_1"/>
    <property type="match status" value="1"/>
</dbReference>
<keyword evidence="5" id="KW-1185">Reference proteome</keyword>
<dbReference type="InterPro" id="IPR016181">
    <property type="entry name" value="Acyl_CoA_acyltransferase"/>
</dbReference>
<dbReference type="OrthoDB" id="5459937at2"/>
<dbReference type="Proteomes" id="UP000249364">
    <property type="component" value="Unassembled WGS sequence"/>
</dbReference>
<comment type="caution">
    <text evidence="4">The sequence shown here is derived from an EMBL/GenBank/DDBJ whole genome shotgun (WGS) entry which is preliminary data.</text>
</comment>
<dbReference type="GO" id="GO:0016747">
    <property type="term" value="F:acyltransferase activity, transferring groups other than amino-acyl groups"/>
    <property type="evidence" value="ECO:0007669"/>
    <property type="project" value="InterPro"/>
</dbReference>
<gene>
    <name evidence="4" type="ORF">LY56_00069</name>
</gene>
<keyword evidence="2" id="KW-0012">Acyltransferase</keyword>
<keyword evidence="1 4" id="KW-0808">Transferase</keyword>